<accession>A0A2U0TD57</accession>
<evidence type="ECO:0000313" key="2">
    <source>
        <dbReference type="Proteomes" id="UP000245909"/>
    </source>
</evidence>
<proteinExistence type="predicted"/>
<dbReference type="RefSeq" id="WP_207774987.1">
    <property type="nucleotide sequence ID" value="NZ_QENU01000002.1"/>
</dbReference>
<keyword evidence="2" id="KW-1185">Reference proteome</keyword>
<dbReference type="EMBL" id="QENU01000002">
    <property type="protein sequence ID" value="PVX41487.1"/>
    <property type="molecule type" value="Genomic_DNA"/>
</dbReference>
<dbReference type="Proteomes" id="UP000245909">
    <property type="component" value="Unassembled WGS sequence"/>
</dbReference>
<comment type="caution">
    <text evidence="1">The sequence shown here is derived from an EMBL/GenBank/DDBJ whole genome shotgun (WGS) entry which is preliminary data.</text>
</comment>
<name>A0A2U0TD57_9PAST</name>
<organism evidence="1 2">
    <name type="scientific">Alitibacter langaaensis DSM 22999</name>
    <dbReference type="NCBI Taxonomy" id="1122935"/>
    <lineage>
        <taxon>Bacteria</taxon>
        <taxon>Pseudomonadati</taxon>
        <taxon>Pseudomonadota</taxon>
        <taxon>Gammaproteobacteria</taxon>
        <taxon>Pasteurellales</taxon>
        <taxon>Pasteurellaceae</taxon>
        <taxon>Alitibacter</taxon>
    </lineage>
</organism>
<gene>
    <name evidence="1" type="ORF">C8D76_102184</name>
</gene>
<evidence type="ECO:0000313" key="1">
    <source>
        <dbReference type="EMBL" id="PVX41487.1"/>
    </source>
</evidence>
<dbReference type="AlphaFoldDB" id="A0A2U0TD57"/>
<protein>
    <submittedName>
        <fullName evidence="1">Uncharacterized protein</fullName>
    </submittedName>
</protein>
<reference evidence="1 2" key="1">
    <citation type="submission" date="2018-05" db="EMBL/GenBank/DDBJ databases">
        <title>Genomic Encyclopedia of Type Strains, Phase IV (KMG-IV): sequencing the most valuable type-strain genomes for metagenomic binning, comparative biology and taxonomic classification.</title>
        <authorList>
            <person name="Goeker M."/>
        </authorList>
    </citation>
    <scope>NUCLEOTIDE SEQUENCE [LARGE SCALE GENOMIC DNA]</scope>
    <source>
        <strain evidence="1 2">DSM 22999</strain>
    </source>
</reference>
<sequence>MLKKRRMHLKNAHHLKLSRAQRTHRLKLLRRHKNKIAERKSLHFFFLENV</sequence>